<dbReference type="GO" id="GO:0015628">
    <property type="term" value="P:protein secretion by the type II secretion system"/>
    <property type="evidence" value="ECO:0007669"/>
    <property type="project" value="InterPro"/>
</dbReference>
<evidence type="ECO:0000259" key="12">
    <source>
        <dbReference type="Pfam" id="PF12019"/>
    </source>
</evidence>
<dbReference type="Proteomes" id="UP000256780">
    <property type="component" value="Chromosome CBM2587_a"/>
</dbReference>
<evidence type="ECO:0000256" key="11">
    <source>
        <dbReference type="SAM" id="Phobius"/>
    </source>
</evidence>
<evidence type="ECO:0000256" key="9">
    <source>
        <dbReference type="ARBA" id="ARBA00025772"/>
    </source>
</evidence>
<dbReference type="Pfam" id="PF07963">
    <property type="entry name" value="N_methyl"/>
    <property type="match status" value="1"/>
</dbReference>
<reference evidence="13" key="1">
    <citation type="submission" date="2018-01" db="EMBL/GenBank/DDBJ databases">
        <authorList>
            <person name="Clerissi C."/>
        </authorList>
    </citation>
    <scope>NUCLEOTIDE SEQUENCE</scope>
    <source>
        <strain evidence="13">Cupriavidus sp. LMG 19464</strain>
    </source>
</reference>
<accession>A0A375BN62</accession>
<organism evidence="13">
    <name type="scientific">Cupriavidus taiwanensis</name>
    <dbReference type="NCBI Taxonomy" id="164546"/>
    <lineage>
        <taxon>Bacteria</taxon>
        <taxon>Pseudomonadati</taxon>
        <taxon>Pseudomonadota</taxon>
        <taxon>Betaproteobacteria</taxon>
        <taxon>Burkholderiales</taxon>
        <taxon>Burkholderiaceae</taxon>
        <taxon>Cupriavidus</taxon>
    </lineage>
</organism>
<dbReference type="NCBIfam" id="TIGR02532">
    <property type="entry name" value="IV_pilin_GFxxxE"/>
    <property type="match status" value="1"/>
</dbReference>
<proteinExistence type="inferred from homology"/>
<dbReference type="InterPro" id="IPR012902">
    <property type="entry name" value="N_methyl_site"/>
</dbReference>
<dbReference type="InterPro" id="IPR045584">
    <property type="entry name" value="Pilin-like"/>
</dbReference>
<evidence type="ECO:0000256" key="5">
    <source>
        <dbReference type="ARBA" id="ARBA00022519"/>
    </source>
</evidence>
<evidence type="ECO:0000256" key="1">
    <source>
        <dbReference type="ARBA" id="ARBA00004377"/>
    </source>
</evidence>
<comment type="similarity">
    <text evidence="9">Belongs to the GSP H family.</text>
</comment>
<evidence type="ECO:0000313" key="13">
    <source>
        <dbReference type="EMBL" id="SOY48141.1"/>
    </source>
</evidence>
<keyword evidence="8 11" id="KW-0472">Membrane</keyword>
<dbReference type="EMBL" id="OFSQ01000009">
    <property type="protein sequence ID" value="SOY48141.1"/>
    <property type="molecule type" value="Genomic_DNA"/>
</dbReference>
<protein>
    <recommendedName>
        <fullName evidence="2">Type II secretion system protein H</fullName>
    </recommendedName>
    <alternativeName>
        <fullName evidence="10">General secretion pathway protein H</fullName>
    </alternativeName>
</protein>
<dbReference type="AlphaFoldDB" id="A0A375BN62"/>
<dbReference type="PROSITE" id="PS00409">
    <property type="entry name" value="PROKAR_NTER_METHYL"/>
    <property type="match status" value="1"/>
</dbReference>
<feature type="domain" description="General secretion pathway GspH" evidence="12">
    <location>
        <begin position="78"/>
        <end position="201"/>
    </location>
</feature>
<comment type="caution">
    <text evidence="13">The sequence shown here is derived from an EMBL/GenBank/DDBJ whole genome shotgun (WGS) entry which is preliminary data.</text>
</comment>
<dbReference type="RefSeq" id="WP_116357120.1">
    <property type="nucleotide sequence ID" value="NZ_LT976853.1"/>
</dbReference>
<dbReference type="Pfam" id="PF12019">
    <property type="entry name" value="GspH"/>
    <property type="match status" value="1"/>
</dbReference>
<keyword evidence="4" id="KW-0488">Methylation</keyword>
<name>A0A375BN62_9BURK</name>
<evidence type="ECO:0000256" key="3">
    <source>
        <dbReference type="ARBA" id="ARBA00022475"/>
    </source>
</evidence>
<keyword evidence="3" id="KW-1003">Cell membrane</keyword>
<evidence type="ECO:0000256" key="10">
    <source>
        <dbReference type="ARBA" id="ARBA00030775"/>
    </source>
</evidence>
<dbReference type="Gene3D" id="3.55.40.10">
    <property type="entry name" value="minor pseudopilin epsh domain"/>
    <property type="match status" value="1"/>
</dbReference>
<evidence type="ECO:0000256" key="2">
    <source>
        <dbReference type="ARBA" id="ARBA00021549"/>
    </source>
</evidence>
<evidence type="ECO:0000256" key="4">
    <source>
        <dbReference type="ARBA" id="ARBA00022481"/>
    </source>
</evidence>
<keyword evidence="5" id="KW-0997">Cell inner membrane</keyword>
<dbReference type="GO" id="GO:0015627">
    <property type="term" value="C:type II protein secretion system complex"/>
    <property type="evidence" value="ECO:0007669"/>
    <property type="project" value="InterPro"/>
</dbReference>
<comment type="subcellular location">
    <subcellularLocation>
        <location evidence="1">Cell inner membrane</location>
        <topology evidence="1">Single-pass membrane protein</topology>
    </subcellularLocation>
</comment>
<sequence length="214" mass="22252">MPGRGMRVRVAGSGSGIRGKLHGYRSGDGAGPRAWRRRCRGLTLVELMAVVVMVAILAAIGTPSFIALLRNSRVDSEIQSMVGTLQLARSEAIKRGLPVSVCPSANGSACLGAGNWARGWIAFVDRNASGTVDAAAPADEVLHYRAGWSATDTFTTPAGAAFLTYNRDGFAVLPGGALTMTLHTSPVAAEATRCIAINIAGRQTIQRAGEGACQ</sequence>
<evidence type="ECO:0000256" key="6">
    <source>
        <dbReference type="ARBA" id="ARBA00022692"/>
    </source>
</evidence>
<keyword evidence="6 11" id="KW-0812">Transmembrane</keyword>
<dbReference type="SUPFAM" id="SSF54523">
    <property type="entry name" value="Pili subunits"/>
    <property type="match status" value="1"/>
</dbReference>
<dbReference type="GO" id="GO:0005886">
    <property type="term" value="C:plasma membrane"/>
    <property type="evidence" value="ECO:0007669"/>
    <property type="project" value="UniProtKB-SubCell"/>
</dbReference>
<keyword evidence="7 11" id="KW-1133">Transmembrane helix</keyword>
<dbReference type="InterPro" id="IPR022346">
    <property type="entry name" value="T2SS_GspH"/>
</dbReference>
<evidence type="ECO:0000256" key="8">
    <source>
        <dbReference type="ARBA" id="ARBA00023136"/>
    </source>
</evidence>
<gene>
    <name evidence="13" type="ORF">CBM2587_A170207</name>
</gene>
<dbReference type="OrthoDB" id="8970652at2"/>
<feature type="transmembrane region" description="Helical" evidence="11">
    <location>
        <begin position="42"/>
        <end position="69"/>
    </location>
</feature>
<evidence type="ECO:0000256" key="7">
    <source>
        <dbReference type="ARBA" id="ARBA00022989"/>
    </source>
</evidence>